<comment type="caution">
    <text evidence="2">The sequence shown here is derived from an EMBL/GenBank/DDBJ whole genome shotgun (WGS) entry which is preliminary data.</text>
</comment>
<keyword evidence="1" id="KW-0812">Transmembrane</keyword>
<dbReference type="EMBL" id="QJJX01000014">
    <property type="protein sequence ID" value="PXX22038.1"/>
    <property type="molecule type" value="Genomic_DNA"/>
</dbReference>
<feature type="transmembrane region" description="Helical" evidence="1">
    <location>
        <begin position="26"/>
        <end position="48"/>
    </location>
</feature>
<keyword evidence="1" id="KW-1133">Transmembrane helix</keyword>
<organism evidence="2 3">
    <name type="scientific">Hoylesella shahii DSM 15611 = JCM 12083</name>
    <dbReference type="NCBI Taxonomy" id="1122991"/>
    <lineage>
        <taxon>Bacteria</taxon>
        <taxon>Pseudomonadati</taxon>
        <taxon>Bacteroidota</taxon>
        <taxon>Bacteroidia</taxon>
        <taxon>Bacteroidales</taxon>
        <taxon>Prevotellaceae</taxon>
        <taxon>Hoylesella</taxon>
    </lineage>
</organism>
<protein>
    <submittedName>
        <fullName evidence="2">Uncharacterized protein</fullName>
    </submittedName>
</protein>
<gene>
    <name evidence="2" type="ORF">EJ73_01435</name>
</gene>
<sequence>MQKSCYMHKKNINFTGRKKNRYFIRLVLKIVFHGFLGFIWASICLFLEGSKAYPLAKKQAKETE</sequence>
<reference evidence="2 3" key="1">
    <citation type="submission" date="2018-05" db="EMBL/GenBank/DDBJ databases">
        <title>Genomic Encyclopedia of Type Strains, Phase I: the one thousand microbial genomes (KMG-I) project.</title>
        <authorList>
            <person name="Kyrpides N."/>
        </authorList>
    </citation>
    <scope>NUCLEOTIDE SEQUENCE [LARGE SCALE GENOMIC DNA]</scope>
    <source>
        <strain evidence="2 3">DSM 15611</strain>
    </source>
</reference>
<name>A0A318HUC2_9BACT</name>
<dbReference type="STRING" id="1122991.GCA_000613445_02160"/>
<evidence type="ECO:0000313" key="3">
    <source>
        <dbReference type="Proteomes" id="UP000248314"/>
    </source>
</evidence>
<evidence type="ECO:0000313" key="2">
    <source>
        <dbReference type="EMBL" id="PXX22038.1"/>
    </source>
</evidence>
<proteinExistence type="predicted"/>
<dbReference type="AlphaFoldDB" id="A0A318HUC2"/>
<accession>A0A318HUC2</accession>
<dbReference type="Proteomes" id="UP000248314">
    <property type="component" value="Unassembled WGS sequence"/>
</dbReference>
<keyword evidence="1" id="KW-0472">Membrane</keyword>
<keyword evidence="3" id="KW-1185">Reference proteome</keyword>
<evidence type="ECO:0000256" key="1">
    <source>
        <dbReference type="SAM" id="Phobius"/>
    </source>
</evidence>